<name>A0ABX7FJQ7_BRECH</name>
<organism evidence="3 4">
    <name type="scientific">Brevibacillus choshinensis</name>
    <dbReference type="NCBI Taxonomy" id="54911"/>
    <lineage>
        <taxon>Bacteria</taxon>
        <taxon>Bacillati</taxon>
        <taxon>Bacillota</taxon>
        <taxon>Bacilli</taxon>
        <taxon>Bacillales</taxon>
        <taxon>Paenibacillaceae</taxon>
        <taxon>Brevibacillus</taxon>
    </lineage>
</organism>
<dbReference type="InterPro" id="IPR020821">
    <property type="entry name" value="ENPP1-3/EXOG-like_nuc-like"/>
</dbReference>
<dbReference type="InterPro" id="IPR044929">
    <property type="entry name" value="DNA/RNA_non-sp_Endonuclease_sf"/>
</dbReference>
<keyword evidence="3" id="KW-0540">Nuclease</keyword>
<keyword evidence="4" id="KW-1185">Reference proteome</keyword>
<evidence type="ECO:0000259" key="2">
    <source>
        <dbReference type="SMART" id="SM00892"/>
    </source>
</evidence>
<dbReference type="InterPro" id="IPR040255">
    <property type="entry name" value="Non-specific_endonuclease"/>
</dbReference>
<dbReference type="PANTHER" id="PTHR13966:SF5">
    <property type="entry name" value="ENDONUCLEASE G, MITOCHONDRIAL"/>
    <property type="match status" value="1"/>
</dbReference>
<dbReference type="Gene3D" id="3.40.570.10">
    <property type="entry name" value="Extracellular Endonuclease, subunit A"/>
    <property type="match status" value="1"/>
</dbReference>
<feature type="domain" description="DNA/RNA non-specific endonuclease/pyrophosphatase/phosphodiesterase" evidence="2">
    <location>
        <begin position="37"/>
        <end position="250"/>
    </location>
</feature>
<reference evidence="3 4" key="1">
    <citation type="submission" date="2021-01" db="EMBL/GenBank/DDBJ databases">
        <title>Identification of strong promoters based on the transcriptome of Brevibacillus choshinensis.</title>
        <authorList>
            <person name="Yao D."/>
            <person name="Zhang K."/>
            <person name="Wu J."/>
        </authorList>
    </citation>
    <scope>NUCLEOTIDE SEQUENCE [LARGE SCALE GENOMIC DNA]</scope>
    <source>
        <strain evidence="3 4">HPD31-SP3</strain>
    </source>
</reference>
<keyword evidence="3" id="KW-0255">Endonuclease</keyword>
<dbReference type="SMART" id="SM00477">
    <property type="entry name" value="NUC"/>
    <property type="match status" value="1"/>
</dbReference>
<keyword evidence="3" id="KW-0378">Hydrolase</keyword>
<dbReference type="SMART" id="SM00892">
    <property type="entry name" value="Endonuclease_NS"/>
    <property type="match status" value="1"/>
</dbReference>
<evidence type="ECO:0000313" key="3">
    <source>
        <dbReference type="EMBL" id="QRG66454.1"/>
    </source>
</evidence>
<evidence type="ECO:0000259" key="1">
    <source>
        <dbReference type="SMART" id="SM00477"/>
    </source>
</evidence>
<evidence type="ECO:0000313" key="4">
    <source>
        <dbReference type="Proteomes" id="UP000596248"/>
    </source>
</evidence>
<dbReference type="InterPro" id="IPR044925">
    <property type="entry name" value="His-Me_finger_sf"/>
</dbReference>
<dbReference type="Proteomes" id="UP000596248">
    <property type="component" value="Chromosome"/>
</dbReference>
<dbReference type="EMBL" id="CP069127">
    <property type="protein sequence ID" value="QRG66454.1"/>
    <property type="molecule type" value="Genomic_DNA"/>
</dbReference>
<dbReference type="SUPFAM" id="SSF54060">
    <property type="entry name" value="His-Me finger endonucleases"/>
    <property type="match status" value="1"/>
</dbReference>
<gene>
    <name evidence="3" type="ORF">JNE38_23425</name>
</gene>
<dbReference type="RefSeq" id="WP_203353520.1">
    <property type="nucleotide sequence ID" value="NZ_CP069127.1"/>
</dbReference>
<sequence>MKTGYDPFFLSEKHRIPLPVPQGRVASHALDDAAVFDFTHFSIVMNQNTRFAIFSAANVDISQAREVPRDNSSWHFDDRIGRENQVGPEFYAQNDYDKGHLTRRRDICWGDRQEAKRANYDSFCYANIALQYHNFNTGIWNCLEDWVIQRLQSAKRLVILTGPIHRDDDEEYCGVRGEPGCGVRVPFGFWKTVQYVGDDQQVTCLSFLIRQSPERSSDRCEYARLVTYQVPLETIAKEASLQFDASLYPRNPLYAKHRLIAGRRDAIAPDKIPIHGLSAIRMEPS</sequence>
<dbReference type="PANTHER" id="PTHR13966">
    <property type="entry name" value="ENDONUCLEASE RELATED"/>
    <property type="match status" value="1"/>
</dbReference>
<accession>A0ABX7FJQ7</accession>
<dbReference type="GO" id="GO:0004519">
    <property type="term" value="F:endonuclease activity"/>
    <property type="evidence" value="ECO:0007669"/>
    <property type="project" value="UniProtKB-KW"/>
</dbReference>
<feature type="domain" description="ENPP1-3/EXOG-like endonuclease/phosphodiesterase" evidence="1">
    <location>
        <begin position="38"/>
        <end position="250"/>
    </location>
</feature>
<dbReference type="Pfam" id="PF01223">
    <property type="entry name" value="Endonuclease_NS"/>
    <property type="match status" value="1"/>
</dbReference>
<proteinExistence type="predicted"/>
<dbReference type="InterPro" id="IPR001604">
    <property type="entry name" value="Endo_G_ENPP1-like_dom"/>
</dbReference>
<protein>
    <submittedName>
        <fullName evidence="3">DNA/RNA non-specific endonuclease</fullName>
    </submittedName>
</protein>